<proteinExistence type="predicted"/>
<sequence length="369" mass="43146">MSLSRERFVLVFEFHDEEEVRIDNSSDEKHRIWNTPFVESLVELKEEELDDDDNYADGMTIVIPLSKNIKRSSLIDFLDFLLYSAGDHKIGIGIHCQLTYRQVYKNHPGYYQWAHDHKDSCDDSQRYVDWVNFCRGGKRHPNPQEMVPIAKFFQIDVCARCGVLRLSSRQNFHPCRRTKWPRLPTNVPEFNFVTNGASDVHQAWKKAWEVAENDRKTSGRVVCCNDDLVCDDCFPCKRGCFECKQYECTSCENDSETITALQKWYDENPRISPKRKCPYSVQQIHLCPCCGKSVCQDCWKECQVCHRKACPRRCSSEVVMICPTCNRNRYYQKFKRSFFLCNLCTSEELSIYCGAGHRAVDRNAARKRP</sequence>
<reference evidence="1" key="2">
    <citation type="submission" date="2021-04" db="EMBL/GenBank/DDBJ databases">
        <authorList>
            <person name="Podell S."/>
        </authorList>
    </citation>
    <scope>NUCLEOTIDE SEQUENCE</scope>
    <source>
        <strain evidence="1">Hildebrandi</strain>
    </source>
</reference>
<reference evidence="1" key="1">
    <citation type="journal article" date="2021" name="Sci. Rep.">
        <title>Diploid genomic architecture of Nitzschia inconspicua, an elite biomass production diatom.</title>
        <authorList>
            <person name="Oliver A."/>
            <person name="Podell S."/>
            <person name="Pinowska A."/>
            <person name="Traller J.C."/>
            <person name="Smith S.R."/>
            <person name="McClure R."/>
            <person name="Beliaev A."/>
            <person name="Bohutskyi P."/>
            <person name="Hill E.A."/>
            <person name="Rabines A."/>
            <person name="Zheng H."/>
            <person name="Allen L.Z."/>
            <person name="Kuo A."/>
            <person name="Grigoriev I.V."/>
            <person name="Allen A.E."/>
            <person name="Hazlebeck D."/>
            <person name="Allen E.E."/>
        </authorList>
    </citation>
    <scope>NUCLEOTIDE SEQUENCE</scope>
    <source>
        <strain evidence="1">Hildebrandi</strain>
    </source>
</reference>
<keyword evidence="2" id="KW-1185">Reference proteome</keyword>
<protein>
    <submittedName>
        <fullName evidence="1">Uncharacterized protein</fullName>
    </submittedName>
</protein>
<dbReference type="AlphaFoldDB" id="A0A9K3PMD1"/>
<gene>
    <name evidence="1" type="ORF">IV203_008681</name>
</gene>
<evidence type="ECO:0000313" key="1">
    <source>
        <dbReference type="EMBL" id="KAG7352633.1"/>
    </source>
</evidence>
<dbReference type="OrthoDB" id="52705at2759"/>
<accession>A0A9K3PMD1</accession>
<organism evidence="1 2">
    <name type="scientific">Nitzschia inconspicua</name>
    <dbReference type="NCBI Taxonomy" id="303405"/>
    <lineage>
        <taxon>Eukaryota</taxon>
        <taxon>Sar</taxon>
        <taxon>Stramenopiles</taxon>
        <taxon>Ochrophyta</taxon>
        <taxon>Bacillariophyta</taxon>
        <taxon>Bacillariophyceae</taxon>
        <taxon>Bacillariophycidae</taxon>
        <taxon>Bacillariales</taxon>
        <taxon>Bacillariaceae</taxon>
        <taxon>Nitzschia</taxon>
    </lineage>
</organism>
<name>A0A9K3PMD1_9STRA</name>
<dbReference type="Proteomes" id="UP000693970">
    <property type="component" value="Unassembled WGS sequence"/>
</dbReference>
<dbReference type="EMBL" id="JAGRRH010000017">
    <property type="protein sequence ID" value="KAG7352633.1"/>
    <property type="molecule type" value="Genomic_DNA"/>
</dbReference>
<evidence type="ECO:0000313" key="2">
    <source>
        <dbReference type="Proteomes" id="UP000693970"/>
    </source>
</evidence>
<comment type="caution">
    <text evidence="1">The sequence shown here is derived from an EMBL/GenBank/DDBJ whole genome shotgun (WGS) entry which is preliminary data.</text>
</comment>